<feature type="compositionally biased region" description="Basic and acidic residues" evidence="1">
    <location>
        <begin position="62"/>
        <end position="76"/>
    </location>
</feature>
<protein>
    <submittedName>
        <fullName evidence="2">Uncharacterized protein</fullName>
    </submittedName>
</protein>
<proteinExistence type="predicted"/>
<dbReference type="Proteomes" id="UP000712600">
    <property type="component" value="Unassembled WGS sequence"/>
</dbReference>
<dbReference type="AlphaFoldDB" id="A0A8S9NGL3"/>
<evidence type="ECO:0000313" key="2">
    <source>
        <dbReference type="EMBL" id="KAF3500153.1"/>
    </source>
</evidence>
<comment type="caution">
    <text evidence="2">The sequence shown here is derived from an EMBL/GenBank/DDBJ whole genome shotgun (WGS) entry which is preliminary data.</text>
</comment>
<reference evidence="2" key="1">
    <citation type="submission" date="2019-12" db="EMBL/GenBank/DDBJ databases">
        <title>Genome sequencing and annotation of Brassica cretica.</title>
        <authorList>
            <person name="Studholme D.J."/>
            <person name="Sarris P."/>
        </authorList>
    </citation>
    <scope>NUCLEOTIDE SEQUENCE</scope>
    <source>
        <strain evidence="2">PFS-109/04</strain>
        <tissue evidence="2">Leaf</tissue>
    </source>
</reference>
<name>A0A8S9NGL3_BRACR</name>
<dbReference type="EMBL" id="QGKX02001621">
    <property type="protein sequence ID" value="KAF3500153.1"/>
    <property type="molecule type" value="Genomic_DNA"/>
</dbReference>
<organism evidence="2 3">
    <name type="scientific">Brassica cretica</name>
    <name type="common">Mustard</name>
    <dbReference type="NCBI Taxonomy" id="69181"/>
    <lineage>
        <taxon>Eukaryota</taxon>
        <taxon>Viridiplantae</taxon>
        <taxon>Streptophyta</taxon>
        <taxon>Embryophyta</taxon>
        <taxon>Tracheophyta</taxon>
        <taxon>Spermatophyta</taxon>
        <taxon>Magnoliopsida</taxon>
        <taxon>eudicotyledons</taxon>
        <taxon>Gunneridae</taxon>
        <taxon>Pentapetalae</taxon>
        <taxon>rosids</taxon>
        <taxon>malvids</taxon>
        <taxon>Brassicales</taxon>
        <taxon>Brassicaceae</taxon>
        <taxon>Brassiceae</taxon>
        <taxon>Brassica</taxon>
    </lineage>
</organism>
<feature type="region of interest" description="Disordered" evidence="1">
    <location>
        <begin position="62"/>
        <end position="93"/>
    </location>
</feature>
<evidence type="ECO:0000256" key="1">
    <source>
        <dbReference type="SAM" id="MobiDB-lite"/>
    </source>
</evidence>
<accession>A0A8S9NGL3</accession>
<gene>
    <name evidence="2" type="ORF">F2Q69_00044646</name>
</gene>
<evidence type="ECO:0000313" key="3">
    <source>
        <dbReference type="Proteomes" id="UP000712600"/>
    </source>
</evidence>
<sequence>MINTRINAAFTPHQTVDTVSLCARAFNPRPSVVELHQSPRGHAVSSSPSGLSLTVETPHRKDLMYKSSPPRRDRISRPWYLPPPSCSSSSRNGEVEKQQWWIWDVLHIWSLFFWILTN</sequence>